<sequence length="248" mass="25251">MDDADAALLRLADPAQRASLLGSDDLLQVALASYALDEGSVVGATTAVFDRVDLTVTLVTDVQATYRWGRATDPLATEGTATLSGLAAPQAGADAVWTGSVVVRTSGGDGLITVADPSDAGRTPDGIDHLGVGLTFSAPPAVLPATPPLVLPVVVAFLVAATGEGPISLLRRTDAARRAAARYPVLPPPAVAPLRTRERCVCWVLPATAFDDDGWPGGGAGTPAQQRAARLAAARGWLTTQGVALVTT</sequence>
<evidence type="ECO:0000313" key="1">
    <source>
        <dbReference type="EMBL" id="MDM7855863.1"/>
    </source>
</evidence>
<organism evidence="1 2">
    <name type="scientific">Cellulomonas alba</name>
    <dbReference type="NCBI Taxonomy" id="3053467"/>
    <lineage>
        <taxon>Bacteria</taxon>
        <taxon>Bacillati</taxon>
        <taxon>Actinomycetota</taxon>
        <taxon>Actinomycetes</taxon>
        <taxon>Micrococcales</taxon>
        <taxon>Cellulomonadaceae</taxon>
        <taxon>Cellulomonas</taxon>
    </lineage>
</organism>
<accession>A0ABT7SI54</accession>
<keyword evidence="2" id="KW-1185">Reference proteome</keyword>
<dbReference type="RefSeq" id="WP_289455891.1">
    <property type="nucleotide sequence ID" value="NZ_JAUCGQ010000002.1"/>
</dbReference>
<reference evidence="1 2" key="1">
    <citation type="submission" date="2023-06" db="EMBL/GenBank/DDBJ databases">
        <title>Cellulomonas sp. MW4 Whole genome sequence.</title>
        <authorList>
            <person name="Park S."/>
        </authorList>
    </citation>
    <scope>NUCLEOTIDE SEQUENCE [LARGE SCALE GENOMIC DNA]</scope>
    <source>
        <strain evidence="1 2">MW4</strain>
    </source>
</reference>
<protein>
    <submittedName>
        <fullName evidence="1">Uncharacterized protein</fullName>
    </submittedName>
</protein>
<name>A0ABT7SI54_9CELL</name>
<gene>
    <name evidence="1" type="ORF">QRT04_13060</name>
</gene>
<dbReference type="EMBL" id="JAUCGQ010000002">
    <property type="protein sequence ID" value="MDM7855863.1"/>
    <property type="molecule type" value="Genomic_DNA"/>
</dbReference>
<proteinExistence type="predicted"/>
<comment type="caution">
    <text evidence="1">The sequence shown here is derived from an EMBL/GenBank/DDBJ whole genome shotgun (WGS) entry which is preliminary data.</text>
</comment>
<evidence type="ECO:0000313" key="2">
    <source>
        <dbReference type="Proteomes" id="UP001529338"/>
    </source>
</evidence>
<dbReference type="Proteomes" id="UP001529338">
    <property type="component" value="Unassembled WGS sequence"/>
</dbReference>